<organism evidence="3 4">
    <name type="scientific">Teratosphaeria nubilosa</name>
    <dbReference type="NCBI Taxonomy" id="161662"/>
    <lineage>
        <taxon>Eukaryota</taxon>
        <taxon>Fungi</taxon>
        <taxon>Dikarya</taxon>
        <taxon>Ascomycota</taxon>
        <taxon>Pezizomycotina</taxon>
        <taxon>Dothideomycetes</taxon>
        <taxon>Dothideomycetidae</taxon>
        <taxon>Mycosphaerellales</taxon>
        <taxon>Teratosphaeriaceae</taxon>
        <taxon>Teratosphaeria</taxon>
    </lineage>
</organism>
<keyword evidence="2" id="KW-1133">Transmembrane helix</keyword>
<evidence type="ECO:0008006" key="5">
    <source>
        <dbReference type="Google" id="ProtNLM"/>
    </source>
</evidence>
<protein>
    <recommendedName>
        <fullName evidence="5">Transmembrane protein</fullName>
    </recommendedName>
</protein>
<keyword evidence="2" id="KW-0472">Membrane</keyword>
<evidence type="ECO:0000313" key="3">
    <source>
        <dbReference type="EMBL" id="KAF2773241.1"/>
    </source>
</evidence>
<accession>A0A6G1LJX1</accession>
<sequence>MPIMPSHALAHASFHQNFARATTTTSSASTTSTTSSSTTKGITSSSNIMLTHDAIIWISCFATLATIAFVVVVLLLCTGVFDKKKGTHEYGGVLDDRNMYQTWNPDAPLSDEAFEGGIADLRDRNIKDENIAMTALTGAAGPIAGSPLNTPPRAQSPMLVPQQGFLNVVDEDGGMPGSPGRRRNVKRPRPQTRYYTSGWRASVWGRAVGNRISLMGQNNGEH</sequence>
<name>A0A6G1LJX1_9PEZI</name>
<feature type="transmembrane region" description="Helical" evidence="2">
    <location>
        <begin position="54"/>
        <end position="77"/>
    </location>
</feature>
<dbReference type="AlphaFoldDB" id="A0A6G1LJX1"/>
<gene>
    <name evidence="3" type="ORF">EJ03DRAFT_124510</name>
</gene>
<evidence type="ECO:0000256" key="2">
    <source>
        <dbReference type="SAM" id="Phobius"/>
    </source>
</evidence>
<keyword evidence="4" id="KW-1185">Reference proteome</keyword>
<dbReference type="EMBL" id="ML995811">
    <property type="protein sequence ID" value="KAF2773241.1"/>
    <property type="molecule type" value="Genomic_DNA"/>
</dbReference>
<dbReference type="OrthoDB" id="10342873at2759"/>
<reference evidence="3" key="1">
    <citation type="journal article" date="2020" name="Stud. Mycol.">
        <title>101 Dothideomycetes genomes: a test case for predicting lifestyles and emergence of pathogens.</title>
        <authorList>
            <person name="Haridas S."/>
            <person name="Albert R."/>
            <person name="Binder M."/>
            <person name="Bloem J."/>
            <person name="Labutti K."/>
            <person name="Salamov A."/>
            <person name="Andreopoulos B."/>
            <person name="Baker S."/>
            <person name="Barry K."/>
            <person name="Bills G."/>
            <person name="Bluhm B."/>
            <person name="Cannon C."/>
            <person name="Castanera R."/>
            <person name="Culley D."/>
            <person name="Daum C."/>
            <person name="Ezra D."/>
            <person name="Gonzalez J."/>
            <person name="Henrissat B."/>
            <person name="Kuo A."/>
            <person name="Liang C."/>
            <person name="Lipzen A."/>
            <person name="Lutzoni F."/>
            <person name="Magnuson J."/>
            <person name="Mondo S."/>
            <person name="Nolan M."/>
            <person name="Ohm R."/>
            <person name="Pangilinan J."/>
            <person name="Park H.-J."/>
            <person name="Ramirez L."/>
            <person name="Alfaro M."/>
            <person name="Sun H."/>
            <person name="Tritt A."/>
            <person name="Yoshinaga Y."/>
            <person name="Zwiers L.-H."/>
            <person name="Turgeon B."/>
            <person name="Goodwin S."/>
            <person name="Spatafora J."/>
            <person name="Crous P."/>
            <person name="Grigoriev I."/>
        </authorList>
    </citation>
    <scope>NUCLEOTIDE SEQUENCE</scope>
    <source>
        <strain evidence="3">CBS 116005</strain>
    </source>
</reference>
<feature type="compositionally biased region" description="Basic residues" evidence="1">
    <location>
        <begin position="180"/>
        <end position="190"/>
    </location>
</feature>
<dbReference type="Proteomes" id="UP000799436">
    <property type="component" value="Unassembled WGS sequence"/>
</dbReference>
<evidence type="ECO:0000256" key="1">
    <source>
        <dbReference type="SAM" id="MobiDB-lite"/>
    </source>
</evidence>
<feature type="region of interest" description="Disordered" evidence="1">
    <location>
        <begin position="171"/>
        <end position="192"/>
    </location>
</feature>
<keyword evidence="2" id="KW-0812">Transmembrane</keyword>
<proteinExistence type="predicted"/>
<evidence type="ECO:0000313" key="4">
    <source>
        <dbReference type="Proteomes" id="UP000799436"/>
    </source>
</evidence>